<dbReference type="PROSITE" id="PS50172">
    <property type="entry name" value="BRCT"/>
    <property type="match status" value="1"/>
</dbReference>
<feature type="region of interest" description="Disordered" evidence="4">
    <location>
        <begin position="425"/>
        <end position="451"/>
    </location>
</feature>
<dbReference type="CDD" id="cd18432">
    <property type="entry name" value="BRCT_PAXIP1_rpt6_like"/>
    <property type="match status" value="1"/>
</dbReference>
<feature type="domain" description="BRCT" evidence="5">
    <location>
        <begin position="997"/>
        <end position="1086"/>
    </location>
</feature>
<evidence type="ECO:0000313" key="6">
    <source>
        <dbReference type="EMBL" id="KAF5736917.1"/>
    </source>
</evidence>
<protein>
    <submittedName>
        <fullName evidence="6">BRCT domain-containing DNA repair protein putative isoform 1</fullName>
    </submittedName>
</protein>
<dbReference type="Pfam" id="PF16770">
    <property type="entry name" value="RTT107_BRCT_5"/>
    <property type="match status" value="1"/>
</dbReference>
<evidence type="ECO:0000256" key="1">
    <source>
        <dbReference type="ARBA" id="ARBA00004123"/>
    </source>
</evidence>
<reference evidence="6 7" key="1">
    <citation type="journal article" date="2020" name="Nat. Commun.">
        <title>Genome of Tripterygium wilfordii and identification of cytochrome P450 involved in triptolide biosynthesis.</title>
        <authorList>
            <person name="Tu L."/>
            <person name="Su P."/>
            <person name="Zhang Z."/>
            <person name="Gao L."/>
            <person name="Wang J."/>
            <person name="Hu T."/>
            <person name="Zhou J."/>
            <person name="Zhang Y."/>
            <person name="Zhao Y."/>
            <person name="Liu Y."/>
            <person name="Song Y."/>
            <person name="Tong Y."/>
            <person name="Lu Y."/>
            <person name="Yang J."/>
            <person name="Xu C."/>
            <person name="Jia M."/>
            <person name="Peters R.J."/>
            <person name="Huang L."/>
            <person name="Gao W."/>
        </authorList>
    </citation>
    <scope>NUCLEOTIDE SEQUENCE [LARGE SCALE GENOMIC DNA]</scope>
    <source>
        <strain evidence="7">cv. XIE 37</strain>
        <tissue evidence="6">Leaf</tissue>
    </source>
</reference>
<evidence type="ECO:0000256" key="3">
    <source>
        <dbReference type="ARBA" id="ARBA00023242"/>
    </source>
</evidence>
<dbReference type="GO" id="GO:0005634">
    <property type="term" value="C:nucleus"/>
    <property type="evidence" value="ECO:0007669"/>
    <property type="project" value="UniProtKB-SubCell"/>
</dbReference>
<feature type="region of interest" description="Disordered" evidence="4">
    <location>
        <begin position="537"/>
        <end position="599"/>
    </location>
</feature>
<dbReference type="InterPro" id="IPR036420">
    <property type="entry name" value="BRCT_dom_sf"/>
</dbReference>
<feature type="compositionally biased region" description="Basic and acidic residues" evidence="4">
    <location>
        <begin position="147"/>
        <end position="176"/>
    </location>
</feature>
<keyword evidence="7" id="KW-1185">Reference proteome</keyword>
<dbReference type="Proteomes" id="UP000593562">
    <property type="component" value="Unassembled WGS sequence"/>
</dbReference>
<dbReference type="Pfam" id="PF16589">
    <property type="entry name" value="BRCT_2"/>
    <property type="match status" value="1"/>
</dbReference>
<dbReference type="GO" id="GO:0006974">
    <property type="term" value="P:DNA damage response"/>
    <property type="evidence" value="ECO:0007669"/>
    <property type="project" value="UniProtKB-KW"/>
</dbReference>
<dbReference type="CDD" id="cd17744">
    <property type="entry name" value="BRCT_MDC1_rpt1"/>
    <property type="match status" value="1"/>
</dbReference>
<name>A0A7J7CS34_TRIWF</name>
<dbReference type="FunCoup" id="A0A7J7CS34">
    <property type="interactions" value="2241"/>
</dbReference>
<feature type="region of interest" description="Disordered" evidence="4">
    <location>
        <begin position="811"/>
        <end position="840"/>
    </location>
</feature>
<dbReference type="OrthoDB" id="342264at2759"/>
<dbReference type="AlphaFoldDB" id="A0A7J7CS34"/>
<dbReference type="SUPFAM" id="SSF52113">
    <property type="entry name" value="BRCT domain"/>
    <property type="match status" value="1"/>
</dbReference>
<comment type="caution">
    <text evidence="6">The sequence shown here is derived from an EMBL/GenBank/DDBJ whole genome shotgun (WGS) entry which is preliminary data.</text>
</comment>
<organism evidence="6 7">
    <name type="scientific">Tripterygium wilfordii</name>
    <name type="common">Thunder God vine</name>
    <dbReference type="NCBI Taxonomy" id="458696"/>
    <lineage>
        <taxon>Eukaryota</taxon>
        <taxon>Viridiplantae</taxon>
        <taxon>Streptophyta</taxon>
        <taxon>Embryophyta</taxon>
        <taxon>Tracheophyta</taxon>
        <taxon>Spermatophyta</taxon>
        <taxon>Magnoliopsida</taxon>
        <taxon>eudicotyledons</taxon>
        <taxon>Gunneridae</taxon>
        <taxon>Pentapetalae</taxon>
        <taxon>rosids</taxon>
        <taxon>fabids</taxon>
        <taxon>Celastrales</taxon>
        <taxon>Celastraceae</taxon>
        <taxon>Tripterygium</taxon>
    </lineage>
</organism>
<evidence type="ECO:0000256" key="4">
    <source>
        <dbReference type="SAM" id="MobiDB-lite"/>
    </source>
</evidence>
<feature type="compositionally biased region" description="Polar residues" evidence="4">
    <location>
        <begin position="566"/>
        <end position="582"/>
    </location>
</feature>
<feature type="region of interest" description="Disordered" evidence="4">
    <location>
        <begin position="118"/>
        <end position="196"/>
    </location>
</feature>
<gene>
    <name evidence="6" type="ORF">HS088_TW14G01072</name>
</gene>
<proteinExistence type="predicted"/>
<keyword evidence="2" id="KW-0227">DNA damage</keyword>
<dbReference type="PANTHER" id="PTHR23196">
    <property type="entry name" value="PAX TRANSCRIPTION ACTIVATION DOMAIN INTERACTING PROTEIN"/>
    <property type="match status" value="1"/>
</dbReference>
<evidence type="ECO:0000259" key="5">
    <source>
        <dbReference type="PROSITE" id="PS50172"/>
    </source>
</evidence>
<feature type="compositionally biased region" description="Basic and acidic residues" evidence="4">
    <location>
        <begin position="425"/>
        <end position="434"/>
    </location>
</feature>
<sequence length="1231" mass="136521">MGSFGDIDTEIEPTFDEGKPIKGEQEIDFDHAETQLFDSQLSGDEGDAVEFQCLQNTEPFDKTSPVDEVLETQEVDLAGETQVLDFGGETQVVNFAGETQLLDDPDCNEVMATQLLEDTDNECAPDSDREGSDGTEVLEDCDDHSDDEFPKKGDFTPFDGKKIERTSSYRHGDKGLVEQPEEWSAEPRNSGVGSSPMFTSVRVASLRSSGLAARRTSPNGTKTQCYSFSAYGQASQPETLSKEKLKANYGKEVHQVHDTGIHHEEVEILRCENKCKVGSLIVRKLFTEDSSAKTNGFAHDSNNTEEGADVLQLPLCDNGMAGLSYVDSQEPGEASQANALNVVERLINDNFMEFDNETEYGLRSGGKSDPVLSAKGPQLLAMKASERNLIGEEGIFDWDDNREDDGGGDFFRRRKEDFFAVEKHKKRSFTEPRKPKGGNLRNGGAHQKQSNLHCEKVVHSDSKMLMHNTSTMQETKMNIQKNLINEFDEDSLAGQFKTTGTMVDPPEMVNVGFDTQMAAEAMEALFCGEGILDHAANNPHQEIENNAKVSPGRSTRGRKDKKVLPKQSSLKTNNDAGVTTRQSKVVSAKSSKRSSVSSQNFLKNVRKSCDTELLVRKRRRVMLNAKESVISSGRKTLNKVHSQVDEKRKPEGVLRKTRLDRLGGCGAGKLNGNNTLKNKHLEKEVGSFIPIAKRTRYSRVPYQLERADDAPSNHTEEINHLIADHEGTRTGITSAEASRVLNCEGENSKLGSNISGKLENATPNQHEQLRSTLTDVSIGFKTFSHPRGRRSCRKLLQKVNGTVNLDAQCKLSVRPADSGPKVTRPKRSRSNAKDTSTELNLKKKLELSTVTRPALSSANKILERNLLGQSGDKSDSRDLIHNCNLSDMNDKMTSIESRKVKHSDRKRDADSSLSSKNVGANVDVDNSPGKRPKPSDVACTTPVNCATPSNAASPVCMGNEYYKQSCKKNLSRSCLLRELNSLCYTGLQPACAVKESRKRRDMGNVRVLFSHHLDDDIVKHQKKILVRLGASVAFSITDATHFVTDKFVRTRNMLEAIASGKPVVTQLWLDSVGQANYLVDEEKYVLRDIRKEKEIGFNMSISLARARQHPLLQGQRVLITPNTQPGKEIISSLVKAVHGQPVGRMGRSALKDDKFPDDLLVLSCEEDYGICVPFLEKGAAIYSSELLLNGVVTQRLEYNRHRLFTDHVKKTRSTLWLRKDDGKFLPVAKHK</sequence>
<dbReference type="Gene3D" id="3.40.50.10190">
    <property type="entry name" value="BRCT domain"/>
    <property type="match status" value="2"/>
</dbReference>
<feature type="region of interest" description="Disordered" evidence="4">
    <location>
        <begin position="890"/>
        <end position="938"/>
    </location>
</feature>
<dbReference type="EMBL" id="JAAARO010000014">
    <property type="protein sequence ID" value="KAF5736917.1"/>
    <property type="molecule type" value="Genomic_DNA"/>
</dbReference>
<evidence type="ECO:0000313" key="7">
    <source>
        <dbReference type="Proteomes" id="UP000593562"/>
    </source>
</evidence>
<feature type="compositionally biased region" description="Low complexity" evidence="4">
    <location>
        <begin position="583"/>
        <end position="598"/>
    </location>
</feature>
<feature type="region of interest" description="Disordered" evidence="4">
    <location>
        <begin position="1"/>
        <end position="22"/>
    </location>
</feature>
<dbReference type="InParanoid" id="A0A7J7CS34"/>
<dbReference type="InterPro" id="IPR051579">
    <property type="entry name" value="DDR_Transcriptional_Reg"/>
</dbReference>
<dbReference type="SMART" id="SM00292">
    <property type="entry name" value="BRCT"/>
    <property type="match status" value="1"/>
</dbReference>
<comment type="subcellular location">
    <subcellularLocation>
        <location evidence="1">Nucleus</location>
    </subcellularLocation>
</comment>
<feature type="compositionally biased region" description="Basic and acidic residues" evidence="4">
    <location>
        <begin position="831"/>
        <end position="840"/>
    </location>
</feature>
<dbReference type="InterPro" id="IPR001357">
    <property type="entry name" value="BRCT_dom"/>
</dbReference>
<dbReference type="PANTHER" id="PTHR23196:SF1">
    <property type="entry name" value="PAX-INTERACTING PROTEIN 1"/>
    <property type="match status" value="1"/>
</dbReference>
<accession>A0A7J7CS34</accession>
<evidence type="ECO:0000256" key="2">
    <source>
        <dbReference type="ARBA" id="ARBA00022763"/>
    </source>
</evidence>
<feature type="compositionally biased region" description="Acidic residues" evidence="4">
    <location>
        <begin position="136"/>
        <end position="146"/>
    </location>
</feature>
<keyword evidence="3" id="KW-0539">Nucleus</keyword>